<keyword evidence="3" id="KW-0874">Quinone</keyword>
<evidence type="ECO:0000256" key="9">
    <source>
        <dbReference type="ARBA" id="ARBA00023027"/>
    </source>
</evidence>
<evidence type="ECO:0000256" key="5">
    <source>
        <dbReference type="ARBA" id="ARBA00022737"/>
    </source>
</evidence>
<evidence type="ECO:0000256" key="10">
    <source>
        <dbReference type="ARBA" id="ARBA00023075"/>
    </source>
</evidence>
<keyword evidence="9" id="KW-0520">NAD</keyword>
<dbReference type="PANTHER" id="PTHR10849">
    <property type="entry name" value="NADH DEHYDROGENASE UBIQUINONE IRON-SULFUR PROTEIN 8, MITOCHONDRIAL"/>
    <property type="match status" value="1"/>
</dbReference>
<evidence type="ECO:0000259" key="12">
    <source>
        <dbReference type="PROSITE" id="PS51379"/>
    </source>
</evidence>
<evidence type="ECO:0000313" key="13">
    <source>
        <dbReference type="EMBL" id="SFN63655.1"/>
    </source>
</evidence>
<keyword evidence="4" id="KW-0479">Metal-binding</keyword>
<accession>A0A1I5AML2</accession>
<sequence length="158" mass="18004">MSYFSDIYHGIRTLLTGMGVTGKYFLHSRKGAITQQYPDNRDTLKMFERFRGEVVMPHDENNEHSCTGCQKCEIACPNGSIEIIWDRQVDPETGKKKKLIDKHIYHLGMCTQCGLCIDACPSDAIKWAQNFENAVYDRSQLTRVLNRPGSKVRAGVEE</sequence>
<gene>
    <name evidence="13" type="ORF">SAMN05660413_01944</name>
</gene>
<evidence type="ECO:0000256" key="4">
    <source>
        <dbReference type="ARBA" id="ARBA00022723"/>
    </source>
</evidence>
<evidence type="ECO:0000256" key="11">
    <source>
        <dbReference type="ARBA" id="ARBA00023136"/>
    </source>
</evidence>
<keyword evidence="14" id="KW-1185">Reference proteome</keyword>
<evidence type="ECO:0000313" key="14">
    <source>
        <dbReference type="Proteomes" id="UP000199153"/>
    </source>
</evidence>
<dbReference type="GO" id="GO:0016651">
    <property type="term" value="F:oxidoreductase activity, acting on NAD(P)H"/>
    <property type="evidence" value="ECO:0007669"/>
    <property type="project" value="InterPro"/>
</dbReference>
<dbReference type="Gene3D" id="3.30.70.3270">
    <property type="match status" value="1"/>
</dbReference>
<dbReference type="Pfam" id="PF12838">
    <property type="entry name" value="Fer4_7"/>
    <property type="match status" value="1"/>
</dbReference>
<dbReference type="STRING" id="287099.SAMN05660413_01944"/>
<evidence type="ECO:0000256" key="3">
    <source>
        <dbReference type="ARBA" id="ARBA00022719"/>
    </source>
</evidence>
<proteinExistence type="predicted"/>
<dbReference type="InterPro" id="IPR017896">
    <property type="entry name" value="4Fe4S_Fe-S-bd"/>
</dbReference>
<keyword evidence="6" id="KW-1278">Translocase</keyword>
<keyword evidence="5" id="KW-0677">Repeat</keyword>
<keyword evidence="8" id="KW-0411">Iron-sulfur</keyword>
<evidence type="ECO:0000256" key="8">
    <source>
        <dbReference type="ARBA" id="ARBA00023014"/>
    </source>
</evidence>
<organism evidence="13 14">
    <name type="scientific">Salegentibacter flavus</name>
    <dbReference type="NCBI Taxonomy" id="287099"/>
    <lineage>
        <taxon>Bacteria</taxon>
        <taxon>Pseudomonadati</taxon>
        <taxon>Bacteroidota</taxon>
        <taxon>Flavobacteriia</taxon>
        <taxon>Flavobacteriales</taxon>
        <taxon>Flavobacteriaceae</taxon>
        <taxon>Salegentibacter</taxon>
    </lineage>
</organism>
<dbReference type="OrthoDB" id="9808559at2"/>
<dbReference type="PROSITE" id="PS51379">
    <property type="entry name" value="4FE4S_FER_2"/>
    <property type="match status" value="2"/>
</dbReference>
<keyword evidence="10" id="KW-0830">Ubiquinone</keyword>
<dbReference type="PROSITE" id="PS00198">
    <property type="entry name" value="4FE4S_FER_1"/>
    <property type="match status" value="1"/>
</dbReference>
<feature type="domain" description="4Fe-4S ferredoxin-type" evidence="12">
    <location>
        <begin position="57"/>
        <end position="86"/>
    </location>
</feature>
<evidence type="ECO:0000256" key="2">
    <source>
        <dbReference type="ARBA" id="ARBA00022485"/>
    </source>
</evidence>
<dbReference type="RefSeq" id="WP_093408915.1">
    <property type="nucleotide sequence ID" value="NZ_FOVL01000011.1"/>
</dbReference>
<evidence type="ECO:0000256" key="6">
    <source>
        <dbReference type="ARBA" id="ARBA00022967"/>
    </source>
</evidence>
<dbReference type="SUPFAM" id="SSF54862">
    <property type="entry name" value="4Fe-4S ferredoxins"/>
    <property type="match status" value="1"/>
</dbReference>
<dbReference type="PANTHER" id="PTHR10849:SF24">
    <property type="entry name" value="NADH-QUINONE OXIDOREDUCTASE SUBUNIT I 2"/>
    <property type="match status" value="1"/>
</dbReference>
<dbReference type="Proteomes" id="UP000199153">
    <property type="component" value="Unassembled WGS sequence"/>
</dbReference>
<keyword evidence="2" id="KW-0004">4Fe-4S</keyword>
<dbReference type="AlphaFoldDB" id="A0A1I5AML2"/>
<reference evidence="13 14" key="1">
    <citation type="submission" date="2016-10" db="EMBL/GenBank/DDBJ databases">
        <authorList>
            <person name="de Groot N.N."/>
        </authorList>
    </citation>
    <scope>NUCLEOTIDE SEQUENCE [LARGE SCALE GENOMIC DNA]</scope>
    <source>
        <strain evidence="13 14">DSM 17794</strain>
    </source>
</reference>
<keyword evidence="11" id="KW-0472">Membrane</keyword>
<dbReference type="InterPro" id="IPR010226">
    <property type="entry name" value="NADH_quinone_OxRdtase_chainI"/>
</dbReference>
<keyword evidence="1" id="KW-1003">Cell membrane</keyword>
<dbReference type="GO" id="GO:0016020">
    <property type="term" value="C:membrane"/>
    <property type="evidence" value="ECO:0007669"/>
    <property type="project" value="InterPro"/>
</dbReference>
<protein>
    <submittedName>
        <fullName evidence="13">NADH-quinone oxidoreductase subunit I</fullName>
    </submittedName>
</protein>
<evidence type="ECO:0000256" key="1">
    <source>
        <dbReference type="ARBA" id="ARBA00022475"/>
    </source>
</evidence>
<feature type="domain" description="4Fe-4S ferredoxin-type" evidence="12">
    <location>
        <begin position="101"/>
        <end position="130"/>
    </location>
</feature>
<evidence type="ECO:0000256" key="7">
    <source>
        <dbReference type="ARBA" id="ARBA00023004"/>
    </source>
</evidence>
<dbReference type="GO" id="GO:0048038">
    <property type="term" value="F:quinone binding"/>
    <property type="evidence" value="ECO:0007669"/>
    <property type="project" value="UniProtKB-KW"/>
</dbReference>
<dbReference type="GO" id="GO:0051539">
    <property type="term" value="F:4 iron, 4 sulfur cluster binding"/>
    <property type="evidence" value="ECO:0007669"/>
    <property type="project" value="UniProtKB-KW"/>
</dbReference>
<name>A0A1I5AML2_9FLAO</name>
<dbReference type="EMBL" id="FOVL01000011">
    <property type="protein sequence ID" value="SFN63655.1"/>
    <property type="molecule type" value="Genomic_DNA"/>
</dbReference>
<dbReference type="GO" id="GO:0046872">
    <property type="term" value="F:metal ion binding"/>
    <property type="evidence" value="ECO:0007669"/>
    <property type="project" value="UniProtKB-KW"/>
</dbReference>
<dbReference type="InterPro" id="IPR017900">
    <property type="entry name" value="4Fe4S_Fe_S_CS"/>
</dbReference>
<keyword evidence="7" id="KW-0408">Iron</keyword>